<dbReference type="Pfam" id="PF12650">
    <property type="entry name" value="DUF3784"/>
    <property type="match status" value="1"/>
</dbReference>
<dbReference type="InterPro" id="IPR017259">
    <property type="entry name" value="UCP037672"/>
</dbReference>
<feature type="transmembrane region" description="Helical" evidence="1">
    <location>
        <begin position="46"/>
        <end position="66"/>
    </location>
</feature>
<keyword evidence="1" id="KW-0812">Transmembrane</keyword>
<dbReference type="GeneID" id="42299500"/>
<feature type="transmembrane region" description="Helical" evidence="1">
    <location>
        <begin position="78"/>
        <end position="96"/>
    </location>
</feature>
<proteinExistence type="predicted"/>
<dbReference type="OrthoDB" id="201708at2157"/>
<feature type="transmembrane region" description="Helical" evidence="1">
    <location>
        <begin position="6"/>
        <end position="26"/>
    </location>
</feature>
<gene>
    <name evidence="2" type="ORF">GCU68_00580</name>
</gene>
<accession>A0A5P9NZ18</accession>
<reference evidence="2 3" key="1">
    <citation type="journal article" date="2007" name="Int. J. Syst. Evol. Microbiol.">
        <title>Natronorubrum sulfidifaciens sp. nov., an extremely haloalkaliphilic archaeon isolated from Aiding salt lake in Xin-Jiang, China.</title>
        <authorList>
            <person name="Cui H.L."/>
            <person name="Tohty D."/>
            <person name="Liu H.C."/>
            <person name="Liu S.J."/>
            <person name="Oren A."/>
            <person name="Zhou P.J."/>
        </authorList>
    </citation>
    <scope>NUCLEOTIDE SEQUENCE [LARGE SCALE GENOMIC DNA]</scope>
    <source>
        <strain evidence="2 3">7-3</strain>
    </source>
</reference>
<dbReference type="EMBL" id="CP045488">
    <property type="protein sequence ID" value="QFU81151.1"/>
    <property type="molecule type" value="Genomic_DNA"/>
</dbReference>
<keyword evidence="1" id="KW-1133">Transmembrane helix</keyword>
<protein>
    <submittedName>
        <fullName evidence="2">DUF3784 domain-containing protein</fullName>
    </submittedName>
</protein>
<sequence length="105" mass="11371">MTSGLLVVLLVVMGIVAMLGVLIAYFGHVELIAGYDPDRVTDEDGLATFIGTNTLYVAALMGLVTLVKLLELLDDTELVWIAFTVGVLGLTVRMVLGSRRYETPR</sequence>
<organism evidence="2 3">
    <name type="scientific">Natronorubrum aibiense</name>
    <dbReference type="NCBI Taxonomy" id="348826"/>
    <lineage>
        <taxon>Archaea</taxon>
        <taxon>Methanobacteriati</taxon>
        <taxon>Methanobacteriota</taxon>
        <taxon>Stenosarchaea group</taxon>
        <taxon>Halobacteria</taxon>
        <taxon>Halobacteriales</taxon>
        <taxon>Natrialbaceae</taxon>
        <taxon>Natronorubrum</taxon>
    </lineage>
</organism>
<evidence type="ECO:0000313" key="3">
    <source>
        <dbReference type="Proteomes" id="UP000326170"/>
    </source>
</evidence>
<keyword evidence="1" id="KW-0472">Membrane</keyword>
<evidence type="ECO:0000313" key="2">
    <source>
        <dbReference type="EMBL" id="QFU81151.1"/>
    </source>
</evidence>
<name>A0A5P9NZ18_9EURY</name>
<dbReference type="AlphaFoldDB" id="A0A5P9NZ18"/>
<dbReference type="KEGG" id="nas:GCU68_00580"/>
<dbReference type="RefSeq" id="WP_152938536.1">
    <property type="nucleotide sequence ID" value="NZ_CP045488.1"/>
</dbReference>
<keyword evidence="3" id="KW-1185">Reference proteome</keyword>
<dbReference type="Proteomes" id="UP000326170">
    <property type="component" value="Chromosome"/>
</dbReference>
<evidence type="ECO:0000256" key="1">
    <source>
        <dbReference type="SAM" id="Phobius"/>
    </source>
</evidence>